<keyword evidence="7 13" id="KW-0963">Cytoplasm</keyword>
<comment type="pathway">
    <text evidence="2 13">Carbohydrate degradation; glycolysis; pyruvate from D-glyceraldehyde 3-phosphate: step 2/5.</text>
</comment>
<evidence type="ECO:0000313" key="18">
    <source>
        <dbReference type="Proteomes" id="UP000251186"/>
    </source>
</evidence>
<feature type="binding site" evidence="13">
    <location>
        <position position="37"/>
    </location>
    <ligand>
        <name>substrate</name>
    </ligand>
</feature>
<evidence type="ECO:0000256" key="10">
    <source>
        <dbReference type="ARBA" id="ARBA00022777"/>
    </source>
</evidence>
<reference evidence="17 18" key="1">
    <citation type="submission" date="2018-06" db="EMBL/GenBank/DDBJ databases">
        <authorList>
            <consortium name="Pathogen Informatics"/>
            <person name="Doyle S."/>
        </authorList>
    </citation>
    <scope>NUCLEOTIDE SEQUENCE [LARGE SCALE GENOMIC DNA]</scope>
    <source>
        <strain evidence="17 18">NCTC11166</strain>
    </source>
</reference>
<dbReference type="GO" id="GO:0006096">
    <property type="term" value="P:glycolytic process"/>
    <property type="evidence" value="ECO:0007669"/>
    <property type="project" value="UniProtKB-UniRule"/>
</dbReference>
<feature type="binding site" evidence="13 15">
    <location>
        <position position="202"/>
    </location>
    <ligand>
        <name>ATP</name>
        <dbReference type="ChEBI" id="CHEBI:30616"/>
    </ligand>
</feature>
<evidence type="ECO:0000256" key="3">
    <source>
        <dbReference type="ARBA" id="ARBA00008982"/>
    </source>
</evidence>
<dbReference type="PANTHER" id="PTHR11406">
    <property type="entry name" value="PHOSPHOGLYCERATE KINASE"/>
    <property type="match status" value="1"/>
</dbReference>
<feature type="binding site" evidence="13 15">
    <location>
        <begin position="355"/>
        <end position="358"/>
    </location>
    <ligand>
        <name>ATP</name>
        <dbReference type="ChEBI" id="CHEBI:30616"/>
    </ligand>
</feature>
<dbReference type="PANTHER" id="PTHR11406:SF23">
    <property type="entry name" value="PHOSPHOGLYCERATE KINASE 1, CHLOROPLASTIC-RELATED"/>
    <property type="match status" value="1"/>
</dbReference>
<evidence type="ECO:0000256" key="14">
    <source>
        <dbReference type="PIRSR" id="PIRSR000724-1"/>
    </source>
</evidence>
<dbReference type="InterPro" id="IPR001576">
    <property type="entry name" value="Phosphoglycerate_kinase"/>
</dbReference>
<sequence>MTFRTLDDAKDLAGKTALVRVDFNVPMEGGKVTDDTRLRVALPTIQRLRDAGAKVALLAHFDRPKGQRVPSMSLKPVVQPLEALLGAPVRFADDCIGPDAMEAIRDLDAGGVVLLENVRFHAAEEANDPVFAQKLADLGDLYVNDAFSAAHRAHASTEGVAHHIPAYAGESMRRELDALDAALGNPQKPVVGIVGGSKVSTKLDLLKNLVGKLDTLAIGGGMANTFLYAQGIDIGGSLAEKDMADTAREILAEAQAKGCDILLPVDVVVATEVRPGADARTVKTGEALATEDKILDAGPDTVARLNAAMDGSKTLIWNGPLGVFEVPPFDAATVAAAKHVAERTKAGALIAVAGGGDTVAAVGHAGVAADLTFVSTAGGAFLEWMEGKPLPGVEALRA</sequence>
<comment type="catalytic activity">
    <reaction evidence="1 13 16">
        <text>(2R)-3-phosphoglycerate + ATP = (2R)-3-phospho-glyceroyl phosphate + ADP</text>
        <dbReference type="Rhea" id="RHEA:14801"/>
        <dbReference type="ChEBI" id="CHEBI:30616"/>
        <dbReference type="ChEBI" id="CHEBI:57604"/>
        <dbReference type="ChEBI" id="CHEBI:58272"/>
        <dbReference type="ChEBI" id="CHEBI:456216"/>
        <dbReference type="EC" id="2.7.2.3"/>
    </reaction>
</comment>
<gene>
    <name evidence="13 17" type="primary">pgk</name>
    <name evidence="17" type="ORF">NCTC11166_00242</name>
</gene>
<evidence type="ECO:0000256" key="4">
    <source>
        <dbReference type="ARBA" id="ARBA00011245"/>
    </source>
</evidence>
<dbReference type="HAMAP" id="MF_00145">
    <property type="entry name" value="Phosphoglyc_kinase"/>
    <property type="match status" value="1"/>
</dbReference>
<feature type="binding site" evidence="14">
    <location>
        <position position="37"/>
    </location>
    <ligand>
        <name>(2R)-3-phosphoglycerate</name>
        <dbReference type="ChEBI" id="CHEBI:58272"/>
    </ligand>
</feature>
<dbReference type="InterPro" id="IPR015824">
    <property type="entry name" value="Phosphoglycerate_kinase_N"/>
</dbReference>
<dbReference type="PRINTS" id="PR00477">
    <property type="entry name" value="PHGLYCKINASE"/>
</dbReference>
<feature type="binding site" evidence="13 14">
    <location>
        <begin position="22"/>
        <end position="24"/>
    </location>
    <ligand>
        <name>substrate</name>
    </ligand>
</feature>
<feature type="binding site" evidence="13 14">
    <location>
        <begin position="60"/>
        <end position="63"/>
    </location>
    <ligand>
        <name>substrate</name>
    </ligand>
</feature>
<dbReference type="SUPFAM" id="SSF53748">
    <property type="entry name" value="Phosphoglycerate kinase"/>
    <property type="match status" value="1"/>
</dbReference>
<dbReference type="GO" id="GO:0005829">
    <property type="term" value="C:cytosol"/>
    <property type="evidence" value="ECO:0007669"/>
    <property type="project" value="TreeGrafter"/>
</dbReference>
<dbReference type="FunFam" id="3.40.50.1260:FF:000006">
    <property type="entry name" value="Phosphoglycerate kinase"/>
    <property type="match status" value="1"/>
</dbReference>
<dbReference type="RefSeq" id="WP_112861438.1">
    <property type="nucleotide sequence ID" value="NZ_UAQP01000005.1"/>
</dbReference>
<evidence type="ECO:0000256" key="6">
    <source>
        <dbReference type="ARBA" id="ARBA00016471"/>
    </source>
</evidence>
<comment type="subunit">
    <text evidence="4 13">Monomer.</text>
</comment>
<evidence type="ECO:0000256" key="13">
    <source>
        <dbReference type="HAMAP-Rule" id="MF_00145"/>
    </source>
</evidence>
<dbReference type="EMBL" id="UAQP01000005">
    <property type="protein sequence ID" value="SPU51932.1"/>
    <property type="molecule type" value="Genomic_DNA"/>
</dbReference>
<feature type="binding site" evidence="13 15">
    <location>
        <position position="325"/>
    </location>
    <ligand>
        <name>ATP</name>
        <dbReference type="ChEBI" id="CHEBI:30616"/>
    </ligand>
</feature>
<dbReference type="EC" id="2.7.2.3" evidence="5 13"/>
<dbReference type="Gene3D" id="3.40.50.1260">
    <property type="entry name" value="Phosphoglycerate kinase, N-terminal domain"/>
    <property type="match status" value="2"/>
</dbReference>
<organism evidence="17 18">
    <name type="scientific">Brevundimonas vesicularis</name>
    <name type="common">Pseudomonas vesicularis</name>
    <dbReference type="NCBI Taxonomy" id="41276"/>
    <lineage>
        <taxon>Bacteria</taxon>
        <taxon>Pseudomonadati</taxon>
        <taxon>Pseudomonadota</taxon>
        <taxon>Alphaproteobacteria</taxon>
        <taxon>Caulobacterales</taxon>
        <taxon>Caulobacteraceae</taxon>
        <taxon>Brevundimonas</taxon>
    </lineage>
</organism>
<evidence type="ECO:0000313" key="17">
    <source>
        <dbReference type="EMBL" id="SPU51932.1"/>
    </source>
</evidence>
<dbReference type="GO" id="GO:0004618">
    <property type="term" value="F:phosphoglycerate kinase activity"/>
    <property type="evidence" value="ECO:0007669"/>
    <property type="project" value="UniProtKB-UniRule"/>
</dbReference>
<comment type="subcellular location">
    <subcellularLocation>
        <location evidence="13">Cytoplasm</location>
    </subcellularLocation>
</comment>
<evidence type="ECO:0000256" key="11">
    <source>
        <dbReference type="ARBA" id="ARBA00022840"/>
    </source>
</evidence>
<accession>A0A2X1BH73</accession>
<comment type="caution">
    <text evidence="13">Lacks conserved residue(s) required for the propagation of feature annotation.</text>
</comment>
<name>A0A2X1BH73_BREVE</name>
<evidence type="ECO:0000256" key="1">
    <source>
        <dbReference type="ARBA" id="ARBA00000642"/>
    </source>
</evidence>
<evidence type="ECO:0000256" key="7">
    <source>
        <dbReference type="ARBA" id="ARBA00022490"/>
    </source>
</evidence>
<feature type="binding site" evidence="14">
    <location>
        <position position="152"/>
    </location>
    <ligand>
        <name>(2R)-3-phosphoglycerate</name>
        <dbReference type="ChEBI" id="CHEBI:58272"/>
    </ligand>
</feature>
<dbReference type="AlphaFoldDB" id="A0A2X1BH73"/>
<dbReference type="FunFam" id="3.40.50.1260:FF:000031">
    <property type="entry name" value="Phosphoglycerate kinase 1"/>
    <property type="match status" value="1"/>
</dbReference>
<keyword evidence="11 13" id="KW-0067">ATP-binding</keyword>
<dbReference type="InterPro" id="IPR036043">
    <property type="entry name" value="Phosphoglycerate_kinase_sf"/>
</dbReference>
<evidence type="ECO:0000256" key="16">
    <source>
        <dbReference type="RuleBase" id="RU000532"/>
    </source>
</evidence>
<evidence type="ECO:0000256" key="15">
    <source>
        <dbReference type="PIRSR" id="PIRSR000724-2"/>
    </source>
</evidence>
<evidence type="ECO:0000256" key="2">
    <source>
        <dbReference type="ARBA" id="ARBA00004838"/>
    </source>
</evidence>
<comment type="similarity">
    <text evidence="3 13 16">Belongs to the phosphoglycerate kinase family.</text>
</comment>
<dbReference type="Pfam" id="PF00162">
    <property type="entry name" value="PGK"/>
    <property type="match status" value="1"/>
</dbReference>
<feature type="binding site" evidence="13">
    <location>
        <position position="152"/>
    </location>
    <ligand>
        <name>substrate</name>
    </ligand>
</feature>
<feature type="binding site" evidence="13">
    <location>
        <position position="119"/>
    </location>
    <ligand>
        <name>substrate</name>
    </ligand>
</feature>
<dbReference type="PIRSF" id="PIRSF000724">
    <property type="entry name" value="Pgk"/>
    <property type="match status" value="1"/>
</dbReference>
<dbReference type="GO" id="GO:0043531">
    <property type="term" value="F:ADP binding"/>
    <property type="evidence" value="ECO:0007669"/>
    <property type="project" value="TreeGrafter"/>
</dbReference>
<proteinExistence type="inferred from homology"/>
<protein>
    <recommendedName>
        <fullName evidence="6 13">Phosphoglycerate kinase</fullName>
        <ecNumber evidence="5 13">2.7.2.3</ecNumber>
    </recommendedName>
</protein>
<dbReference type="Proteomes" id="UP000251186">
    <property type="component" value="Unassembled WGS sequence"/>
</dbReference>
<keyword evidence="9 13" id="KW-0547">Nucleotide-binding</keyword>
<evidence type="ECO:0000256" key="12">
    <source>
        <dbReference type="ARBA" id="ARBA00023152"/>
    </source>
</evidence>
<keyword evidence="12 13" id="KW-0324">Glycolysis</keyword>
<dbReference type="GO" id="GO:0005524">
    <property type="term" value="F:ATP binding"/>
    <property type="evidence" value="ECO:0007669"/>
    <property type="project" value="UniProtKB-KW"/>
</dbReference>
<dbReference type="UniPathway" id="UPA00109">
    <property type="reaction ID" value="UER00185"/>
</dbReference>
<feature type="binding site" evidence="14">
    <location>
        <position position="119"/>
    </location>
    <ligand>
        <name>(2R)-3-phosphoglycerate</name>
        <dbReference type="ChEBI" id="CHEBI:58272"/>
    </ligand>
</feature>
<keyword evidence="8 13" id="KW-0808">Transferase</keyword>
<dbReference type="GO" id="GO:0006094">
    <property type="term" value="P:gluconeogenesis"/>
    <property type="evidence" value="ECO:0007669"/>
    <property type="project" value="TreeGrafter"/>
</dbReference>
<evidence type="ECO:0000256" key="9">
    <source>
        <dbReference type="ARBA" id="ARBA00022741"/>
    </source>
</evidence>
<evidence type="ECO:0000256" key="5">
    <source>
        <dbReference type="ARBA" id="ARBA00013061"/>
    </source>
</evidence>
<evidence type="ECO:0000256" key="8">
    <source>
        <dbReference type="ARBA" id="ARBA00022679"/>
    </source>
</evidence>
<keyword evidence="10 13" id="KW-0418">Kinase</keyword>